<dbReference type="Pfam" id="PF00753">
    <property type="entry name" value="Lactamase_B"/>
    <property type="match status" value="1"/>
</dbReference>
<gene>
    <name evidence="6" type="ORF">CYCCA115_LOCUS19885</name>
</gene>
<dbReference type="GO" id="GO:0016787">
    <property type="term" value="F:hydrolase activity"/>
    <property type="evidence" value="ECO:0007669"/>
    <property type="project" value="UniProtKB-KW"/>
</dbReference>
<dbReference type="GO" id="GO:0046872">
    <property type="term" value="F:metal ion binding"/>
    <property type="evidence" value="ECO:0007669"/>
    <property type="project" value="UniProtKB-KW"/>
</dbReference>
<evidence type="ECO:0000313" key="6">
    <source>
        <dbReference type="EMBL" id="CAJ1962853.1"/>
    </source>
</evidence>
<evidence type="ECO:0000256" key="3">
    <source>
        <dbReference type="ARBA" id="ARBA00022801"/>
    </source>
</evidence>
<dbReference type="AlphaFoldDB" id="A0AAD2PWX4"/>
<keyword evidence="2" id="KW-0479">Metal-binding</keyword>
<evidence type="ECO:0000256" key="4">
    <source>
        <dbReference type="ARBA" id="ARBA00022833"/>
    </source>
</evidence>
<sequence>MRSLTRRKAIAGRGYEVAYQAFGPLACNAYTLICDVTNEAAIVDPSSYDSSEFAILKDHLEGKEVKHILLTHGHADHVSGMADAAKQWPNAKIHLHPLEEENYRMAREHGKNFGMEFPKPPPPTDEIVDGGILKIGENIKLKCLHTPGHAPGHVVFADAAGQQTDNGDIILGGDLLFRGSVGRTDFFNSSMEDLLASLRRLYEELHDESIVLSGHTTPTYLNKEREENPFVAHALNSPEEWYQEAKKRHGWK</sequence>
<dbReference type="PANTHER" id="PTHR46233:SF3">
    <property type="entry name" value="HYDROXYACYLGLUTATHIONE HYDROLASE GLOC"/>
    <property type="match status" value="1"/>
</dbReference>
<name>A0AAD2PWX4_9STRA</name>
<evidence type="ECO:0000313" key="7">
    <source>
        <dbReference type="Proteomes" id="UP001295423"/>
    </source>
</evidence>
<dbReference type="InterPro" id="IPR036866">
    <property type="entry name" value="RibonucZ/Hydroxyglut_hydro"/>
</dbReference>
<dbReference type="EMBL" id="CAKOGP040002125">
    <property type="protein sequence ID" value="CAJ1962853.1"/>
    <property type="molecule type" value="Genomic_DNA"/>
</dbReference>
<reference evidence="6" key="1">
    <citation type="submission" date="2023-08" db="EMBL/GenBank/DDBJ databases">
        <authorList>
            <person name="Audoor S."/>
            <person name="Bilcke G."/>
        </authorList>
    </citation>
    <scope>NUCLEOTIDE SEQUENCE</scope>
</reference>
<protein>
    <recommendedName>
        <fullName evidence="5">Metallo-beta-lactamase domain-containing protein</fullName>
    </recommendedName>
</protein>
<dbReference type="SMART" id="SM00849">
    <property type="entry name" value="Lactamase_B"/>
    <property type="match status" value="1"/>
</dbReference>
<proteinExistence type="predicted"/>
<keyword evidence="7" id="KW-1185">Reference proteome</keyword>
<evidence type="ECO:0000259" key="5">
    <source>
        <dbReference type="SMART" id="SM00849"/>
    </source>
</evidence>
<dbReference type="Gene3D" id="3.60.15.10">
    <property type="entry name" value="Ribonuclease Z/Hydroxyacylglutathione hydrolase-like"/>
    <property type="match status" value="1"/>
</dbReference>
<evidence type="ECO:0000256" key="1">
    <source>
        <dbReference type="ARBA" id="ARBA00001947"/>
    </source>
</evidence>
<organism evidence="6 7">
    <name type="scientific">Cylindrotheca closterium</name>
    <dbReference type="NCBI Taxonomy" id="2856"/>
    <lineage>
        <taxon>Eukaryota</taxon>
        <taxon>Sar</taxon>
        <taxon>Stramenopiles</taxon>
        <taxon>Ochrophyta</taxon>
        <taxon>Bacillariophyta</taxon>
        <taxon>Bacillariophyceae</taxon>
        <taxon>Bacillariophycidae</taxon>
        <taxon>Bacillariales</taxon>
        <taxon>Bacillariaceae</taxon>
        <taxon>Cylindrotheca</taxon>
    </lineage>
</organism>
<evidence type="ECO:0000256" key="2">
    <source>
        <dbReference type="ARBA" id="ARBA00022723"/>
    </source>
</evidence>
<dbReference type="PANTHER" id="PTHR46233">
    <property type="entry name" value="HYDROXYACYLGLUTATHIONE HYDROLASE GLOC"/>
    <property type="match status" value="1"/>
</dbReference>
<keyword evidence="4" id="KW-0862">Zinc</keyword>
<dbReference type="InterPro" id="IPR051453">
    <property type="entry name" value="MBL_Glyoxalase_II"/>
</dbReference>
<dbReference type="Proteomes" id="UP001295423">
    <property type="component" value="Unassembled WGS sequence"/>
</dbReference>
<feature type="domain" description="Metallo-beta-lactamase" evidence="5">
    <location>
        <begin position="26"/>
        <end position="215"/>
    </location>
</feature>
<keyword evidence="3" id="KW-0378">Hydrolase</keyword>
<dbReference type="SUPFAM" id="SSF56281">
    <property type="entry name" value="Metallo-hydrolase/oxidoreductase"/>
    <property type="match status" value="1"/>
</dbReference>
<comment type="cofactor">
    <cofactor evidence="1">
        <name>Zn(2+)</name>
        <dbReference type="ChEBI" id="CHEBI:29105"/>
    </cofactor>
</comment>
<dbReference type="InterPro" id="IPR001279">
    <property type="entry name" value="Metallo-B-lactamas"/>
</dbReference>
<accession>A0AAD2PWX4</accession>
<comment type="caution">
    <text evidence="6">The sequence shown here is derived from an EMBL/GenBank/DDBJ whole genome shotgun (WGS) entry which is preliminary data.</text>
</comment>